<gene>
    <name evidence="2" type="primary">LOC113794017</name>
</gene>
<dbReference type="OrthoDB" id="6504903at2759"/>
<sequence>MELSEVRLRKSIPNAHSEELASVVARNFLAARNFPENIPKIMAKYCGSVHLQNQFLEEQPSHVQPMNITTSHPELSIHYFSVGQIIKSILDRYPSIINSIEGEKSLRFEDANERKFLVINNELDTVDESIFNRLRGKLRMEISIDDYSFCGNKGKKFVSGYLACSNLPLQKRVKRDQIHLFLLAKRPKIEDAMNKILEPFVLEMQELERSGISIKNDQGEEIKITPTLSKIICDNLSQNEILGLSMGFGSGSVCRECLGRREHYSKTRSHEILDSTNSELQQSAVNVRRDCILTRLNGVTITNIAPPDIFHDVFDWFVTLSDKEKHLDYSVTYKLHKLLHYAANIRRFGPMYLSSTMRYERCHQNSKRYGRVMGCWKSPAATLSERLALRQTVTSIRKITTDQWVNQSTISVYDAQNLGFELGNQDQGDFVLGKNVLRRLIIPGYRPKMWLKAIKFLIHPETRQIMVKGSIWYEVYSEDETPEKKFNLQRIRTFGETVIMNSERLSHINDFIYKWKDDHYYVNRFF</sequence>
<reference evidence="2" key="1">
    <citation type="submission" date="2025-08" db="UniProtKB">
        <authorList>
            <consortium name="RefSeq"/>
        </authorList>
    </citation>
    <scope>IDENTIFICATION</scope>
    <source>
        <strain evidence="2">Airmid</strain>
    </source>
</reference>
<evidence type="ECO:0000313" key="2">
    <source>
        <dbReference type="RefSeq" id="XP_027199900.1"/>
    </source>
</evidence>
<dbReference type="RefSeq" id="XP_027199900.1">
    <property type="nucleotide sequence ID" value="XM_027344099.1"/>
</dbReference>
<dbReference type="InParanoid" id="A0A6P6Y3Q8"/>
<accession>A0A6P6Y3Q8</accession>
<name>A0A6P6Y3Q8_DERPT</name>
<evidence type="ECO:0000313" key="1">
    <source>
        <dbReference type="Proteomes" id="UP000515146"/>
    </source>
</evidence>
<dbReference type="AlphaFoldDB" id="A0A6P6Y3Q8"/>
<dbReference type="KEGG" id="dpte:113794017"/>
<organism evidence="1 2">
    <name type="scientific">Dermatophagoides pteronyssinus</name>
    <name type="common">European house dust mite</name>
    <dbReference type="NCBI Taxonomy" id="6956"/>
    <lineage>
        <taxon>Eukaryota</taxon>
        <taxon>Metazoa</taxon>
        <taxon>Ecdysozoa</taxon>
        <taxon>Arthropoda</taxon>
        <taxon>Chelicerata</taxon>
        <taxon>Arachnida</taxon>
        <taxon>Acari</taxon>
        <taxon>Acariformes</taxon>
        <taxon>Sarcoptiformes</taxon>
        <taxon>Astigmata</taxon>
        <taxon>Psoroptidia</taxon>
        <taxon>Analgoidea</taxon>
        <taxon>Pyroglyphidae</taxon>
        <taxon>Dermatophagoidinae</taxon>
        <taxon>Dermatophagoides</taxon>
    </lineage>
</organism>
<dbReference type="Proteomes" id="UP000515146">
    <property type="component" value="Unplaced"/>
</dbReference>
<keyword evidence="1" id="KW-1185">Reference proteome</keyword>
<protein>
    <submittedName>
        <fullName evidence="2">Uncharacterized protein LOC113794017</fullName>
    </submittedName>
</protein>
<proteinExistence type="predicted"/>